<organism evidence="2 3">
    <name type="scientific">Fontibacillus solani</name>
    <dbReference type="NCBI Taxonomy" id="1572857"/>
    <lineage>
        <taxon>Bacteria</taxon>
        <taxon>Bacillati</taxon>
        <taxon>Bacillota</taxon>
        <taxon>Bacilli</taxon>
        <taxon>Bacillales</taxon>
        <taxon>Paenibacillaceae</taxon>
        <taxon>Fontibacillus</taxon>
    </lineage>
</organism>
<name>A0A7W3STL7_9BACL</name>
<accession>A0A7W3STL7</accession>
<dbReference type="InterPro" id="IPR018710">
    <property type="entry name" value="DUF2232"/>
</dbReference>
<feature type="transmembrane region" description="Helical" evidence="1">
    <location>
        <begin position="54"/>
        <end position="77"/>
    </location>
</feature>
<reference evidence="2 3" key="1">
    <citation type="submission" date="2020-08" db="EMBL/GenBank/DDBJ databases">
        <title>Genomic Encyclopedia of Type Strains, Phase III (KMG-III): the genomes of soil and plant-associated and newly described type strains.</title>
        <authorList>
            <person name="Whitman W."/>
        </authorList>
    </citation>
    <scope>NUCLEOTIDE SEQUENCE [LARGE SCALE GENOMIC DNA]</scope>
    <source>
        <strain evidence="2 3">CECT 8693</strain>
    </source>
</reference>
<evidence type="ECO:0000313" key="3">
    <source>
        <dbReference type="Proteomes" id="UP000567067"/>
    </source>
</evidence>
<feature type="transmembrane region" description="Helical" evidence="1">
    <location>
        <begin position="206"/>
        <end position="225"/>
    </location>
</feature>
<keyword evidence="1" id="KW-0472">Membrane</keyword>
<keyword evidence="3" id="KW-1185">Reference proteome</keyword>
<dbReference type="EMBL" id="JACJIP010000014">
    <property type="protein sequence ID" value="MBA9085945.1"/>
    <property type="molecule type" value="Genomic_DNA"/>
</dbReference>
<gene>
    <name evidence="2" type="ORF">FHR92_002417</name>
</gene>
<keyword evidence="1" id="KW-0812">Transmembrane</keyword>
<feature type="transmembrane region" description="Helical" evidence="1">
    <location>
        <begin position="165"/>
        <end position="185"/>
    </location>
</feature>
<comment type="caution">
    <text evidence="2">The sequence shown here is derived from an EMBL/GenBank/DDBJ whole genome shotgun (WGS) entry which is preliminary data.</text>
</comment>
<evidence type="ECO:0000313" key="2">
    <source>
        <dbReference type="EMBL" id="MBA9085945.1"/>
    </source>
</evidence>
<sequence>MKLRWTSVAWSVVYLLLLLSLATPLTVVTAFFLIVPGVLLYATLSTKSFSLHILPVWVIAAWVYGPLILLQAVYFLIPAIVMGHMYKKRVSALRTVMSGAGAILVEFLLILLISTVFFNFNLAESIEDLANLIVALLQNVSDTSMSEGAILSPELSQQFSVMVKLIPYTIIVSSLTIALIAHAIVRPTLASMGQAVPKLPPFRDWRLPRSLIWYYLIGILIQLFVGPSAQEGFLGTILLNMIPLLQFFFMIQTASFFFFAAYHRKWNPVIPILLVIPVVLIPILPLWIIGIMDIAYPLRERITRSGR</sequence>
<dbReference type="PANTHER" id="PTHR41324">
    <property type="entry name" value="MEMBRANE PROTEIN-RELATED"/>
    <property type="match status" value="1"/>
</dbReference>
<protein>
    <submittedName>
        <fullName evidence="2">Uncharacterized protein YybS (DUF2232 family)</fullName>
    </submittedName>
</protein>
<feature type="transmembrane region" description="Helical" evidence="1">
    <location>
        <begin position="98"/>
        <end position="120"/>
    </location>
</feature>
<dbReference type="PANTHER" id="PTHR41324:SF1">
    <property type="entry name" value="DUF2232 DOMAIN-CONTAINING PROTEIN"/>
    <property type="match status" value="1"/>
</dbReference>
<dbReference type="RefSeq" id="WP_182535779.1">
    <property type="nucleotide sequence ID" value="NZ_JACJIP010000014.1"/>
</dbReference>
<feature type="transmembrane region" description="Helical" evidence="1">
    <location>
        <begin position="237"/>
        <end position="262"/>
    </location>
</feature>
<feature type="transmembrane region" description="Helical" evidence="1">
    <location>
        <begin position="12"/>
        <end position="42"/>
    </location>
</feature>
<evidence type="ECO:0000256" key="1">
    <source>
        <dbReference type="SAM" id="Phobius"/>
    </source>
</evidence>
<feature type="transmembrane region" description="Helical" evidence="1">
    <location>
        <begin position="269"/>
        <end position="289"/>
    </location>
</feature>
<keyword evidence="1" id="KW-1133">Transmembrane helix</keyword>
<dbReference type="Pfam" id="PF09991">
    <property type="entry name" value="DUF2232"/>
    <property type="match status" value="1"/>
</dbReference>
<dbReference type="AlphaFoldDB" id="A0A7W3STL7"/>
<dbReference type="Proteomes" id="UP000567067">
    <property type="component" value="Unassembled WGS sequence"/>
</dbReference>
<proteinExistence type="predicted"/>